<name>A0AA39T9H0_9AGAR</name>
<accession>A0AA39T9H0</accession>
<evidence type="ECO:0000313" key="3">
    <source>
        <dbReference type="Proteomes" id="UP001175227"/>
    </source>
</evidence>
<proteinExistence type="predicted"/>
<feature type="region of interest" description="Disordered" evidence="1">
    <location>
        <begin position="1"/>
        <end position="114"/>
    </location>
</feature>
<dbReference type="Proteomes" id="UP001175227">
    <property type="component" value="Unassembled WGS sequence"/>
</dbReference>
<gene>
    <name evidence="2" type="ORF">IW261DRAFT_1610935</name>
</gene>
<dbReference type="EMBL" id="JAUEPR010000031">
    <property type="protein sequence ID" value="KAK0473771.1"/>
    <property type="molecule type" value="Genomic_DNA"/>
</dbReference>
<keyword evidence="3" id="KW-1185">Reference proteome</keyword>
<feature type="compositionally biased region" description="Basic and acidic residues" evidence="1">
    <location>
        <begin position="38"/>
        <end position="49"/>
    </location>
</feature>
<reference evidence="2" key="1">
    <citation type="submission" date="2023-06" db="EMBL/GenBank/DDBJ databases">
        <authorList>
            <consortium name="Lawrence Berkeley National Laboratory"/>
            <person name="Ahrendt S."/>
            <person name="Sahu N."/>
            <person name="Indic B."/>
            <person name="Wong-Bajracharya J."/>
            <person name="Merenyi Z."/>
            <person name="Ke H.-M."/>
            <person name="Monk M."/>
            <person name="Kocsube S."/>
            <person name="Drula E."/>
            <person name="Lipzen A."/>
            <person name="Balint B."/>
            <person name="Henrissat B."/>
            <person name="Andreopoulos B."/>
            <person name="Martin F.M."/>
            <person name="Harder C.B."/>
            <person name="Rigling D."/>
            <person name="Ford K.L."/>
            <person name="Foster G.D."/>
            <person name="Pangilinan J."/>
            <person name="Papanicolaou A."/>
            <person name="Barry K."/>
            <person name="LaButti K."/>
            <person name="Viragh M."/>
            <person name="Koriabine M."/>
            <person name="Yan M."/>
            <person name="Riley R."/>
            <person name="Champramary S."/>
            <person name="Plett K.L."/>
            <person name="Tsai I.J."/>
            <person name="Slot J."/>
            <person name="Sipos G."/>
            <person name="Plett J."/>
            <person name="Nagy L.G."/>
            <person name="Grigoriev I.V."/>
        </authorList>
    </citation>
    <scope>NUCLEOTIDE SEQUENCE</scope>
    <source>
        <strain evidence="2">ICMP 16352</strain>
    </source>
</reference>
<feature type="compositionally biased region" description="Polar residues" evidence="1">
    <location>
        <begin position="76"/>
        <end position="98"/>
    </location>
</feature>
<feature type="region of interest" description="Disordered" evidence="1">
    <location>
        <begin position="173"/>
        <end position="200"/>
    </location>
</feature>
<protein>
    <submittedName>
        <fullName evidence="2">Uncharacterized protein</fullName>
    </submittedName>
</protein>
<dbReference type="AlphaFoldDB" id="A0AA39T9H0"/>
<evidence type="ECO:0000256" key="1">
    <source>
        <dbReference type="SAM" id="MobiDB-lite"/>
    </source>
</evidence>
<organism evidence="2 3">
    <name type="scientific">Armillaria novae-zelandiae</name>
    <dbReference type="NCBI Taxonomy" id="153914"/>
    <lineage>
        <taxon>Eukaryota</taxon>
        <taxon>Fungi</taxon>
        <taxon>Dikarya</taxon>
        <taxon>Basidiomycota</taxon>
        <taxon>Agaricomycotina</taxon>
        <taxon>Agaricomycetes</taxon>
        <taxon>Agaricomycetidae</taxon>
        <taxon>Agaricales</taxon>
        <taxon>Marasmiineae</taxon>
        <taxon>Physalacriaceae</taxon>
        <taxon>Armillaria</taxon>
    </lineage>
</organism>
<evidence type="ECO:0000313" key="2">
    <source>
        <dbReference type="EMBL" id="KAK0473771.1"/>
    </source>
</evidence>
<comment type="caution">
    <text evidence="2">The sequence shown here is derived from an EMBL/GenBank/DDBJ whole genome shotgun (WGS) entry which is preliminary data.</text>
</comment>
<feature type="compositionally biased region" description="Basic and acidic residues" evidence="1">
    <location>
        <begin position="1"/>
        <end position="10"/>
    </location>
</feature>
<sequence length="224" mass="24619">MTGRRQDHPPLHSASSTAVNYCGAMDSNSSSLPYPTPKWHDRDDTEDPHSNSPYKRVKNSKDRRRDKTRTRRNSRVAQQDDTVAGSTQDALRSSTNSVAPAGDDSSDSWNSIYDGQAPLVPRIGVCSGNVYYYPEEPTPEPSQPQGHPGNVLSPDDAQSSIIEQVDTLIASYSQRHAGAGDIPDAPFGDDSEPRSNGEYFPDAERSEAYAASEDEFCVYTHHDE</sequence>
<feature type="region of interest" description="Disordered" evidence="1">
    <location>
        <begin position="132"/>
        <end position="158"/>
    </location>
</feature>